<evidence type="ECO:0000313" key="2">
    <source>
        <dbReference type="Proteomes" id="UP000245431"/>
    </source>
</evidence>
<dbReference type="EMBL" id="LT599584">
    <property type="protein sequence ID" value="SBW84664.1"/>
    <property type="molecule type" value="Genomic_DNA"/>
</dbReference>
<gene>
    <name evidence="1" type="ORF">PVE_R2G0638</name>
</gene>
<proteinExistence type="predicted"/>
<dbReference type="AlphaFoldDB" id="A0A1D3K8G6"/>
<reference evidence="2" key="1">
    <citation type="submission" date="2016-07" db="EMBL/GenBank/DDBJ databases">
        <authorList>
            <person name="Florea S."/>
            <person name="Webb J.S."/>
            <person name="Jaromczyk J."/>
            <person name="Schardl C.L."/>
        </authorList>
    </citation>
    <scope>NUCLEOTIDE SEQUENCE [LARGE SCALE GENOMIC DNA]</scope>
    <source>
        <strain evidence="2">1YdBTEX2</strain>
    </source>
</reference>
<name>A0A1D3K8G6_PSEVE</name>
<protein>
    <submittedName>
        <fullName evidence="1">Uncharacterized protein</fullName>
    </submittedName>
</protein>
<organism evidence="1 2">
    <name type="scientific">Pseudomonas veronii 1YdBTEX2</name>
    <dbReference type="NCBI Taxonomy" id="1295141"/>
    <lineage>
        <taxon>Bacteria</taxon>
        <taxon>Pseudomonadati</taxon>
        <taxon>Pseudomonadota</taxon>
        <taxon>Gammaproteobacteria</taxon>
        <taxon>Pseudomonadales</taxon>
        <taxon>Pseudomonadaceae</taxon>
        <taxon>Pseudomonas</taxon>
    </lineage>
</organism>
<sequence>MVAEAQFPHHRWGTGVIRSIALLTLALTAANANCSPYDSMIDRAARNHGIDPIVLRAIAAHESNKNPWTFNADGEPFRYQDKETAVRVLWSLTKAPWMVKAISSKGERFRRFFTNQGSANSYAQSIRSTSRLTLRIDDSKEVNKGEVRVRALRLINTDIGIAQVNYRWNGQGIATVQTWFDPHYNLEFAANRIAELKKKHKNEIEAVGYYHSATPIYRKKYLEYFIPKYNEEKRLATVSVAIAR</sequence>
<dbReference type="SUPFAM" id="SSF53955">
    <property type="entry name" value="Lysozyme-like"/>
    <property type="match status" value="1"/>
</dbReference>
<dbReference type="Proteomes" id="UP000245431">
    <property type="component" value="Chromosome PVE_r2"/>
</dbReference>
<accession>A0A1D3K8G6</accession>
<dbReference type="InterPro" id="IPR023346">
    <property type="entry name" value="Lysozyme-like_dom_sf"/>
</dbReference>
<evidence type="ECO:0000313" key="1">
    <source>
        <dbReference type="EMBL" id="SBW84664.1"/>
    </source>
</evidence>
<dbReference type="Gene3D" id="1.10.530.10">
    <property type="match status" value="1"/>
</dbReference>